<comment type="similarity">
    <text evidence="7 8">Belongs to the PINc/VapC protein family.</text>
</comment>
<evidence type="ECO:0000256" key="6">
    <source>
        <dbReference type="ARBA" id="ARBA00022842"/>
    </source>
</evidence>
<evidence type="ECO:0000313" key="11">
    <source>
        <dbReference type="Proteomes" id="UP001055057"/>
    </source>
</evidence>
<evidence type="ECO:0000256" key="5">
    <source>
        <dbReference type="ARBA" id="ARBA00022801"/>
    </source>
</evidence>
<keyword evidence="5 8" id="KW-0378">Hydrolase</keyword>
<dbReference type="Proteomes" id="UP001055057">
    <property type="component" value="Unassembled WGS sequence"/>
</dbReference>
<evidence type="ECO:0000256" key="7">
    <source>
        <dbReference type="ARBA" id="ARBA00038093"/>
    </source>
</evidence>
<comment type="function">
    <text evidence="8">Toxic component of a toxin-antitoxin (TA) system. An RNase.</text>
</comment>
<dbReference type="HAMAP" id="MF_00265">
    <property type="entry name" value="VapC_Nob1"/>
    <property type="match status" value="1"/>
</dbReference>
<organism evidence="10 11">
    <name type="scientific">Methylobacterium trifolii</name>
    <dbReference type="NCBI Taxonomy" id="1003092"/>
    <lineage>
        <taxon>Bacteria</taxon>
        <taxon>Pseudomonadati</taxon>
        <taxon>Pseudomonadota</taxon>
        <taxon>Alphaproteobacteria</taxon>
        <taxon>Hyphomicrobiales</taxon>
        <taxon>Methylobacteriaceae</taxon>
        <taxon>Methylobacterium</taxon>
    </lineage>
</organism>
<protein>
    <recommendedName>
        <fullName evidence="8">Ribonuclease VapC</fullName>
        <shortName evidence="8">RNase VapC</shortName>
        <ecNumber evidence="8">3.1.-.-</ecNumber>
    </recommendedName>
    <alternativeName>
        <fullName evidence="8">Toxin VapC</fullName>
    </alternativeName>
</protein>
<feature type="binding site" evidence="8">
    <location>
        <position position="101"/>
    </location>
    <ligand>
        <name>Mg(2+)</name>
        <dbReference type="ChEBI" id="CHEBI:18420"/>
    </ligand>
</feature>
<name>A0ABQ4TWK3_9HYPH</name>
<dbReference type="InterPro" id="IPR050556">
    <property type="entry name" value="Type_II_TA_system_RNase"/>
</dbReference>
<dbReference type="PANTHER" id="PTHR33653">
    <property type="entry name" value="RIBONUCLEASE VAPC2"/>
    <property type="match status" value="1"/>
</dbReference>
<dbReference type="SUPFAM" id="SSF88723">
    <property type="entry name" value="PIN domain-like"/>
    <property type="match status" value="1"/>
</dbReference>
<comment type="caution">
    <text evidence="10">The sequence shown here is derived from an EMBL/GenBank/DDBJ whole genome shotgun (WGS) entry which is preliminary data.</text>
</comment>
<dbReference type="Gene3D" id="3.40.50.1010">
    <property type="entry name" value="5'-nuclease"/>
    <property type="match status" value="1"/>
</dbReference>
<evidence type="ECO:0000259" key="9">
    <source>
        <dbReference type="Pfam" id="PF01850"/>
    </source>
</evidence>
<dbReference type="RefSeq" id="WP_238181859.1">
    <property type="nucleotide sequence ID" value="NZ_BPRB01000071.1"/>
</dbReference>
<evidence type="ECO:0000256" key="4">
    <source>
        <dbReference type="ARBA" id="ARBA00022723"/>
    </source>
</evidence>
<dbReference type="EMBL" id="BPRB01000071">
    <property type="protein sequence ID" value="GJE59274.1"/>
    <property type="molecule type" value="Genomic_DNA"/>
</dbReference>
<accession>A0ABQ4TWK3</accession>
<keyword evidence="11" id="KW-1185">Reference proteome</keyword>
<dbReference type="CDD" id="cd09871">
    <property type="entry name" value="PIN_MtVapC28-VapC30-like"/>
    <property type="match status" value="1"/>
</dbReference>
<evidence type="ECO:0000313" key="10">
    <source>
        <dbReference type="EMBL" id="GJE59274.1"/>
    </source>
</evidence>
<evidence type="ECO:0000256" key="2">
    <source>
        <dbReference type="ARBA" id="ARBA00022649"/>
    </source>
</evidence>
<feature type="domain" description="PIN" evidence="9">
    <location>
        <begin position="6"/>
        <end position="126"/>
    </location>
</feature>
<sequence length="132" mass="14464">MSGRLVIDTSAYVAILAGETDADRHEAAIRTHSQRLMSAATYLECTMVSARWRAGRTELDAWLARETIEIRPVDHALAQRAADAFARFGKGRHPAGLNFGDCFSYALAAALDAPLLFKGDDFARTDVRRVAP</sequence>
<proteinExistence type="inferred from homology"/>
<reference evidence="10" key="1">
    <citation type="journal article" date="2021" name="Front. Microbiol.">
        <title>Comprehensive Comparative Genomics and Phenotyping of Methylobacterium Species.</title>
        <authorList>
            <person name="Alessa O."/>
            <person name="Ogura Y."/>
            <person name="Fujitani Y."/>
            <person name="Takami H."/>
            <person name="Hayashi T."/>
            <person name="Sahin N."/>
            <person name="Tani A."/>
        </authorList>
    </citation>
    <scope>NUCLEOTIDE SEQUENCE</scope>
    <source>
        <strain evidence="10">DSM 23632</strain>
    </source>
</reference>
<dbReference type="InterPro" id="IPR029060">
    <property type="entry name" value="PIN-like_dom_sf"/>
</dbReference>
<keyword evidence="2 8" id="KW-1277">Toxin-antitoxin system</keyword>
<evidence type="ECO:0000256" key="8">
    <source>
        <dbReference type="HAMAP-Rule" id="MF_00265"/>
    </source>
</evidence>
<dbReference type="InterPro" id="IPR022907">
    <property type="entry name" value="VapC_family"/>
</dbReference>
<comment type="cofactor">
    <cofactor evidence="1 8">
        <name>Mg(2+)</name>
        <dbReference type="ChEBI" id="CHEBI:18420"/>
    </cofactor>
</comment>
<keyword evidence="3 8" id="KW-0540">Nuclease</keyword>
<evidence type="ECO:0000256" key="3">
    <source>
        <dbReference type="ARBA" id="ARBA00022722"/>
    </source>
</evidence>
<dbReference type="PANTHER" id="PTHR33653:SF1">
    <property type="entry name" value="RIBONUCLEASE VAPC2"/>
    <property type="match status" value="1"/>
</dbReference>
<reference evidence="10" key="2">
    <citation type="submission" date="2021-08" db="EMBL/GenBank/DDBJ databases">
        <authorList>
            <person name="Tani A."/>
            <person name="Ola A."/>
            <person name="Ogura Y."/>
            <person name="Katsura K."/>
            <person name="Hayashi T."/>
        </authorList>
    </citation>
    <scope>NUCLEOTIDE SEQUENCE</scope>
    <source>
        <strain evidence="10">DSM 23632</strain>
    </source>
</reference>
<dbReference type="Pfam" id="PF01850">
    <property type="entry name" value="PIN"/>
    <property type="match status" value="1"/>
</dbReference>
<feature type="binding site" evidence="8">
    <location>
        <position position="8"/>
    </location>
    <ligand>
        <name>Mg(2+)</name>
        <dbReference type="ChEBI" id="CHEBI:18420"/>
    </ligand>
</feature>
<keyword evidence="4 8" id="KW-0479">Metal-binding</keyword>
<dbReference type="InterPro" id="IPR002716">
    <property type="entry name" value="PIN_dom"/>
</dbReference>
<gene>
    <name evidence="8" type="primary">vapC</name>
    <name evidence="10" type="ORF">MPOCJGCO_1362</name>
</gene>
<dbReference type="EC" id="3.1.-.-" evidence="8"/>
<evidence type="ECO:0000256" key="1">
    <source>
        <dbReference type="ARBA" id="ARBA00001946"/>
    </source>
</evidence>
<keyword evidence="8" id="KW-0800">Toxin</keyword>
<keyword evidence="6 8" id="KW-0460">Magnesium</keyword>